<accession>A0A164V312</accession>
<evidence type="ECO:0000256" key="3">
    <source>
        <dbReference type="ARBA" id="ARBA00022833"/>
    </source>
</evidence>
<name>A0A164V312_9AGAM</name>
<dbReference type="EMBL" id="KV419406">
    <property type="protein sequence ID" value="KZS93767.1"/>
    <property type="molecule type" value="Genomic_DNA"/>
</dbReference>
<keyword evidence="7" id="KW-1185">Reference proteome</keyword>
<evidence type="ECO:0000256" key="2">
    <source>
        <dbReference type="ARBA" id="ARBA00022771"/>
    </source>
</evidence>
<reference evidence="6 7" key="1">
    <citation type="journal article" date="2016" name="Mol. Biol. Evol.">
        <title>Comparative Genomics of Early-Diverging Mushroom-Forming Fungi Provides Insights into the Origins of Lignocellulose Decay Capabilities.</title>
        <authorList>
            <person name="Nagy L.G."/>
            <person name="Riley R."/>
            <person name="Tritt A."/>
            <person name="Adam C."/>
            <person name="Daum C."/>
            <person name="Floudas D."/>
            <person name="Sun H."/>
            <person name="Yadav J.S."/>
            <person name="Pangilinan J."/>
            <person name="Larsson K.H."/>
            <person name="Matsuura K."/>
            <person name="Barry K."/>
            <person name="Labutti K."/>
            <person name="Kuo R."/>
            <person name="Ohm R.A."/>
            <person name="Bhattacharya S.S."/>
            <person name="Shirouzu T."/>
            <person name="Yoshinaga Y."/>
            <person name="Martin F.M."/>
            <person name="Grigoriev I.V."/>
            <person name="Hibbett D.S."/>
        </authorList>
    </citation>
    <scope>NUCLEOTIDE SEQUENCE [LARGE SCALE GENOMIC DNA]</scope>
    <source>
        <strain evidence="6 7">HHB9708</strain>
    </source>
</reference>
<sequence length="247" mass="27007">MPVVRCTYQGSEVSDSELDHGAVDAESGERKDEMDLEDEAEMETGTLDEAVDGDQEVSPTQQATGGAEGPATIDDNEIALPSTSNEPIATQPKRDTRTSTARYRDLFNVCACQKTVTEEESRAGENVIRCQSKSCETRYFHINCMGVFSSSESWYCDTCDDPNAWRERSASSSAFGKSSAYLGLSAASDIPGLKGGWVSAGYPLRVREPSVLGCGFGNPLDVPGIQQRLECHRTILKLKRPQPREHR</sequence>
<feature type="domain" description="Zinc finger PHD-type" evidence="5">
    <location>
        <begin position="109"/>
        <end position="160"/>
    </location>
</feature>
<dbReference type="Proteomes" id="UP000076722">
    <property type="component" value="Unassembled WGS sequence"/>
</dbReference>
<dbReference type="InterPro" id="IPR019786">
    <property type="entry name" value="Zinc_finger_PHD-type_CS"/>
</dbReference>
<evidence type="ECO:0000313" key="6">
    <source>
        <dbReference type="EMBL" id="KZS93767.1"/>
    </source>
</evidence>
<dbReference type="InterPro" id="IPR011011">
    <property type="entry name" value="Znf_FYVE_PHD"/>
</dbReference>
<keyword evidence="3" id="KW-0862">Zinc</keyword>
<feature type="compositionally biased region" description="Basic and acidic residues" evidence="4">
    <location>
        <begin position="17"/>
        <end position="33"/>
    </location>
</feature>
<evidence type="ECO:0000313" key="7">
    <source>
        <dbReference type="Proteomes" id="UP000076722"/>
    </source>
</evidence>
<organism evidence="6 7">
    <name type="scientific">Sistotremastrum niveocremeum HHB9708</name>
    <dbReference type="NCBI Taxonomy" id="1314777"/>
    <lineage>
        <taxon>Eukaryota</taxon>
        <taxon>Fungi</taxon>
        <taxon>Dikarya</taxon>
        <taxon>Basidiomycota</taxon>
        <taxon>Agaricomycotina</taxon>
        <taxon>Agaricomycetes</taxon>
        <taxon>Sistotremastrales</taxon>
        <taxon>Sistotremastraceae</taxon>
        <taxon>Sertulicium</taxon>
        <taxon>Sertulicium niveocremeum</taxon>
    </lineage>
</organism>
<evidence type="ECO:0000256" key="1">
    <source>
        <dbReference type="ARBA" id="ARBA00022723"/>
    </source>
</evidence>
<keyword evidence="2" id="KW-0863">Zinc-finger</keyword>
<keyword evidence="1" id="KW-0479">Metal-binding</keyword>
<evidence type="ECO:0000259" key="5">
    <source>
        <dbReference type="SMART" id="SM00249"/>
    </source>
</evidence>
<evidence type="ECO:0000256" key="4">
    <source>
        <dbReference type="SAM" id="MobiDB-lite"/>
    </source>
</evidence>
<gene>
    <name evidence="6" type="ORF">SISNIDRAFT_506195</name>
</gene>
<dbReference type="InterPro" id="IPR013083">
    <property type="entry name" value="Znf_RING/FYVE/PHD"/>
</dbReference>
<proteinExistence type="predicted"/>
<dbReference type="AlphaFoldDB" id="A0A164V312"/>
<dbReference type="GO" id="GO:0008270">
    <property type="term" value="F:zinc ion binding"/>
    <property type="evidence" value="ECO:0007669"/>
    <property type="project" value="UniProtKB-KW"/>
</dbReference>
<dbReference type="OrthoDB" id="3267958at2759"/>
<protein>
    <recommendedName>
        <fullName evidence="5">Zinc finger PHD-type domain-containing protein</fullName>
    </recommendedName>
</protein>
<feature type="region of interest" description="Disordered" evidence="4">
    <location>
        <begin position="1"/>
        <end position="97"/>
    </location>
</feature>
<dbReference type="InterPro" id="IPR001965">
    <property type="entry name" value="Znf_PHD"/>
</dbReference>
<dbReference type="SUPFAM" id="SSF57903">
    <property type="entry name" value="FYVE/PHD zinc finger"/>
    <property type="match status" value="1"/>
</dbReference>
<dbReference type="SMART" id="SM00249">
    <property type="entry name" value="PHD"/>
    <property type="match status" value="1"/>
</dbReference>
<dbReference type="PROSITE" id="PS01359">
    <property type="entry name" value="ZF_PHD_1"/>
    <property type="match status" value="1"/>
</dbReference>
<dbReference type="Gene3D" id="3.30.40.10">
    <property type="entry name" value="Zinc/RING finger domain, C3HC4 (zinc finger)"/>
    <property type="match status" value="1"/>
</dbReference>